<organism evidence="1 2">
    <name type="scientific">Brassica napus</name>
    <name type="common">Rape</name>
    <dbReference type="NCBI Taxonomy" id="3708"/>
    <lineage>
        <taxon>Eukaryota</taxon>
        <taxon>Viridiplantae</taxon>
        <taxon>Streptophyta</taxon>
        <taxon>Embryophyta</taxon>
        <taxon>Tracheophyta</taxon>
        <taxon>Spermatophyta</taxon>
        <taxon>Magnoliopsida</taxon>
        <taxon>eudicotyledons</taxon>
        <taxon>Gunneridae</taxon>
        <taxon>Pentapetalae</taxon>
        <taxon>rosids</taxon>
        <taxon>malvids</taxon>
        <taxon>Brassicales</taxon>
        <taxon>Brassicaceae</taxon>
        <taxon>Brassiceae</taxon>
        <taxon>Brassica</taxon>
    </lineage>
</organism>
<evidence type="ECO:0000313" key="1">
    <source>
        <dbReference type="EMBL" id="KAH0937561.1"/>
    </source>
</evidence>
<name>A0ABQ8E7E0_BRANA</name>
<sequence length="132" mass="14820">DTTLQITEQIQTEYCKDVEEKTKGQAGIKRSSVVDIKNDEKILNLGVGNANDLVSAYFLIKQRICHAKQILDQDIWIFKRACISEVLQKNSAGKALLRSKKQKSRHYLHILKVQEDLLGSNACIVYGGFAGL</sequence>
<feature type="non-terminal residue" evidence="1">
    <location>
        <position position="1"/>
    </location>
</feature>
<proteinExistence type="predicted"/>
<comment type="caution">
    <text evidence="1">The sequence shown here is derived from an EMBL/GenBank/DDBJ whole genome shotgun (WGS) entry which is preliminary data.</text>
</comment>
<feature type="non-terminal residue" evidence="1">
    <location>
        <position position="132"/>
    </location>
</feature>
<evidence type="ECO:0000313" key="2">
    <source>
        <dbReference type="Proteomes" id="UP000824890"/>
    </source>
</evidence>
<keyword evidence="2" id="KW-1185">Reference proteome</keyword>
<protein>
    <submittedName>
        <fullName evidence="1">Uncharacterized protein</fullName>
    </submittedName>
</protein>
<accession>A0ABQ8E7E0</accession>
<dbReference type="Proteomes" id="UP000824890">
    <property type="component" value="Unassembled WGS sequence"/>
</dbReference>
<dbReference type="EMBL" id="JAGKQM010000002">
    <property type="protein sequence ID" value="KAH0937561.1"/>
    <property type="molecule type" value="Genomic_DNA"/>
</dbReference>
<reference evidence="1 2" key="1">
    <citation type="submission" date="2021-05" db="EMBL/GenBank/DDBJ databases">
        <title>Genome Assembly of Synthetic Allotetraploid Brassica napus Reveals Homoeologous Exchanges between Subgenomes.</title>
        <authorList>
            <person name="Davis J.T."/>
        </authorList>
    </citation>
    <scope>NUCLEOTIDE SEQUENCE [LARGE SCALE GENOMIC DNA]</scope>
    <source>
        <strain evidence="2">cv. Da-Ae</strain>
        <tissue evidence="1">Seedling</tissue>
    </source>
</reference>
<gene>
    <name evidence="1" type="ORF">HID58_005022</name>
</gene>